<name>A0A2H0ULH2_9BACT</name>
<sequence length="351" mass="39866">MNWFKEAPVSAELDPYQAQLKQVEDFLKSRHPELFTASVSEQESLREDLVAREQAINDEEVLSLFEKYKIQATIHENPDGTFGLPVTQHFSAERLPLGYGYKGGAARVLLLRSLGLDTDCTPRDIDIVRIAEQEPEPGADHFVSEKFMPEDYSHGHGVEPIGEIARYLETRDLTINEIFTTDEVITMSRQCLLDTIRRVIRPTAYERERNSGSVSSAILSKIIRFYAEAIVLYGDASLADVDDMELEESFISPFYLALNLDRAMGRGASIAQSFVDELVERGQIPDHVDTAEEAAYYLNSLLWRGDFYYRHAPEQQFGEEYALLAEDEFEALPFFVGHGKNRTFISKSKKS</sequence>
<dbReference type="Proteomes" id="UP000229526">
    <property type="component" value="Unassembled WGS sequence"/>
</dbReference>
<evidence type="ECO:0000313" key="1">
    <source>
        <dbReference type="EMBL" id="PIR86635.1"/>
    </source>
</evidence>
<dbReference type="EMBL" id="PFBD01000028">
    <property type="protein sequence ID" value="PIR86635.1"/>
    <property type="molecule type" value="Genomic_DNA"/>
</dbReference>
<comment type="caution">
    <text evidence="1">The sequence shown here is derived from an EMBL/GenBank/DDBJ whole genome shotgun (WGS) entry which is preliminary data.</text>
</comment>
<accession>A0A2H0ULH2</accession>
<reference evidence="2" key="1">
    <citation type="submission" date="2017-09" db="EMBL/GenBank/DDBJ databases">
        <title>Depth-based differentiation of microbial function through sediment-hosted aquifers and enrichment of novel symbionts in the deep terrestrial subsurface.</title>
        <authorList>
            <person name="Probst A.J."/>
            <person name="Ladd B."/>
            <person name="Jarett J.K."/>
            <person name="Geller-Mcgrath D.E."/>
            <person name="Sieber C.M.K."/>
            <person name="Emerson J.B."/>
            <person name="Anantharaman K."/>
            <person name="Thomas B.C."/>
            <person name="Malmstrom R."/>
            <person name="Stieglmeier M."/>
            <person name="Klingl A."/>
            <person name="Woyke T."/>
            <person name="Ryan C.M."/>
            <person name="Banfield J.F."/>
        </authorList>
    </citation>
    <scope>NUCLEOTIDE SEQUENCE [LARGE SCALE GENOMIC DNA]</scope>
</reference>
<organism evidence="1 2">
    <name type="scientific">Candidatus Harrisonbacteria bacterium CG10_big_fil_rev_8_21_14_0_10_49_15</name>
    <dbReference type="NCBI Taxonomy" id="1974587"/>
    <lineage>
        <taxon>Bacteria</taxon>
        <taxon>Candidatus Harrisoniibacteriota</taxon>
    </lineage>
</organism>
<evidence type="ECO:0000313" key="2">
    <source>
        <dbReference type="Proteomes" id="UP000229526"/>
    </source>
</evidence>
<proteinExistence type="predicted"/>
<gene>
    <name evidence="1" type="ORF">COU11_03940</name>
</gene>
<dbReference type="AlphaFoldDB" id="A0A2H0ULH2"/>
<protein>
    <submittedName>
        <fullName evidence="1">Uncharacterized protein</fullName>
    </submittedName>
</protein>